<feature type="region of interest" description="Disordered" evidence="1">
    <location>
        <begin position="310"/>
        <end position="346"/>
    </location>
</feature>
<accession>A0AAE0EUM5</accession>
<evidence type="ECO:0000313" key="3">
    <source>
        <dbReference type="EMBL" id="KAK3240667.1"/>
    </source>
</evidence>
<feature type="transmembrane region" description="Helical" evidence="2">
    <location>
        <begin position="464"/>
        <end position="483"/>
    </location>
</feature>
<dbReference type="PANTHER" id="PTHR21329:SF3">
    <property type="entry name" value="PHOSPHATIDYLINOSITOL N-ACETYLGLUCOSAMINYLTRANSFERASE SUBUNIT Q"/>
    <property type="match status" value="1"/>
</dbReference>
<dbReference type="GO" id="GO:0005783">
    <property type="term" value="C:endoplasmic reticulum"/>
    <property type="evidence" value="ECO:0007669"/>
    <property type="project" value="TreeGrafter"/>
</dbReference>
<keyword evidence="4" id="KW-1185">Reference proteome</keyword>
<feature type="transmembrane region" description="Helical" evidence="2">
    <location>
        <begin position="436"/>
        <end position="458"/>
    </location>
</feature>
<dbReference type="PANTHER" id="PTHR21329">
    <property type="entry name" value="PHOSPHATIDYLINOSITOL N-ACETYLGLUCOSAMINYLTRANSFERASE SUBUNIT Q-RELATED"/>
    <property type="match status" value="1"/>
</dbReference>
<dbReference type="AlphaFoldDB" id="A0AAE0EUM5"/>
<sequence length="658" mass="70506">MRPRALRIFLPQTRSARHTVEENVLLIGWVKERALVQSSSSVELDEHVVRVGRATSSQDLDLVVGWLLPIPSCGKLEDMLEFTARTNKRLANDLPKTKVQVLGVMRRNPVLAATDPGIADLLGSKIWLSLQESDVSAWPSVEHAKLPGSSAALACTLVLYTPTRQPLVVQRTGALREDLRASRSADLDAALACLNRIPEIEEILPAMGATPCVTPSWMARRLHSATGLFSAAARLTAHSCFSARHRMWTVRERAGVGQPSRLPNAALSHAYAYIQAASTVVHVLQSRAGGTGHSALEAGGGTYTAQRINGGPTACSSNSAPAEKGVRTGPSARAAEGHVDTGTAGEGASGDAVLRTLIDVLLGLVFGLVLWWHREEAARLVHAAGAWWSWMPEHLRWLMGAPAGLKVHRGLATLLGEAGLQTLEVASTAGGLLVPCIPYCVGAMAGTGIATGGLSLMLAIASDVIALMSFPVFLLYLGAAALFRQQRKGMRWSWMLIRPPSVAVAPTLGVAADLPSESILIERLIIGVLIYTPLILLLPTMGIFYASMWAAWFIMLGSQVTLHLILSTLLRTMQPYQVLLFVLAEDTAPVPVHLEGAFSKCGAFHARLCASSRIQPGKLISIALGLNAPMATFVVAIRKMFDTLAKSLLHGELLRYSL</sequence>
<keyword evidence="2" id="KW-0472">Membrane</keyword>
<dbReference type="Pfam" id="PF05024">
    <property type="entry name" value="Gpi1"/>
    <property type="match status" value="1"/>
</dbReference>
<dbReference type="Proteomes" id="UP001190700">
    <property type="component" value="Unassembled WGS sequence"/>
</dbReference>
<protein>
    <submittedName>
        <fullName evidence="3">Uncharacterized protein</fullName>
    </submittedName>
</protein>
<dbReference type="GO" id="GO:0016020">
    <property type="term" value="C:membrane"/>
    <property type="evidence" value="ECO:0007669"/>
    <property type="project" value="InterPro"/>
</dbReference>
<name>A0AAE0EUM5_9CHLO</name>
<feature type="transmembrane region" description="Helical" evidence="2">
    <location>
        <begin position="524"/>
        <end position="545"/>
    </location>
</feature>
<evidence type="ECO:0000313" key="4">
    <source>
        <dbReference type="Proteomes" id="UP001190700"/>
    </source>
</evidence>
<feature type="transmembrane region" description="Helical" evidence="2">
    <location>
        <begin position="551"/>
        <end position="570"/>
    </location>
</feature>
<evidence type="ECO:0000256" key="2">
    <source>
        <dbReference type="SAM" id="Phobius"/>
    </source>
</evidence>
<proteinExistence type="predicted"/>
<dbReference type="EMBL" id="LGRX02033579">
    <property type="protein sequence ID" value="KAK3240667.1"/>
    <property type="molecule type" value="Genomic_DNA"/>
</dbReference>
<gene>
    <name evidence="3" type="ORF">CYMTET_49509</name>
</gene>
<comment type="caution">
    <text evidence="3">The sequence shown here is derived from an EMBL/GenBank/DDBJ whole genome shotgun (WGS) entry which is preliminary data.</text>
</comment>
<keyword evidence="2" id="KW-1133">Transmembrane helix</keyword>
<keyword evidence="2" id="KW-0812">Transmembrane</keyword>
<dbReference type="InterPro" id="IPR007720">
    <property type="entry name" value="PigQ/GPI1"/>
</dbReference>
<reference evidence="3 4" key="1">
    <citation type="journal article" date="2015" name="Genome Biol. Evol.">
        <title>Comparative Genomics of a Bacterivorous Green Alga Reveals Evolutionary Causalities and Consequences of Phago-Mixotrophic Mode of Nutrition.</title>
        <authorList>
            <person name="Burns J.A."/>
            <person name="Paasch A."/>
            <person name="Narechania A."/>
            <person name="Kim E."/>
        </authorList>
    </citation>
    <scope>NUCLEOTIDE SEQUENCE [LARGE SCALE GENOMIC DNA]</scope>
    <source>
        <strain evidence="3 4">PLY_AMNH</strain>
    </source>
</reference>
<feature type="transmembrane region" description="Helical" evidence="2">
    <location>
        <begin position="352"/>
        <end position="372"/>
    </location>
</feature>
<organism evidence="3 4">
    <name type="scientific">Cymbomonas tetramitiformis</name>
    <dbReference type="NCBI Taxonomy" id="36881"/>
    <lineage>
        <taxon>Eukaryota</taxon>
        <taxon>Viridiplantae</taxon>
        <taxon>Chlorophyta</taxon>
        <taxon>Pyramimonadophyceae</taxon>
        <taxon>Pyramimonadales</taxon>
        <taxon>Pyramimonadaceae</taxon>
        <taxon>Cymbomonas</taxon>
    </lineage>
</organism>
<dbReference type="GO" id="GO:0006506">
    <property type="term" value="P:GPI anchor biosynthetic process"/>
    <property type="evidence" value="ECO:0007669"/>
    <property type="project" value="InterPro"/>
</dbReference>
<evidence type="ECO:0000256" key="1">
    <source>
        <dbReference type="SAM" id="MobiDB-lite"/>
    </source>
</evidence>